<feature type="transmembrane region" description="Helical" evidence="8">
    <location>
        <begin position="43"/>
        <end position="67"/>
    </location>
</feature>
<accession>A0A0L0C8X5</accession>
<feature type="transmembrane region" description="Helical" evidence="8">
    <location>
        <begin position="169"/>
        <end position="187"/>
    </location>
</feature>
<dbReference type="AlphaFoldDB" id="A0A0L0C8X5"/>
<keyword evidence="10" id="KW-1185">Reference proteome</keyword>
<name>A0A0L0C8X5_LUCCU</name>
<dbReference type="UniPathway" id="UPA00196"/>
<dbReference type="OMA" id="VYMSKKR"/>
<protein>
    <recommendedName>
        <fullName evidence="11">Glycosylphosphatidylinositol anchor biosynthesis protein 11</fullName>
    </recommendedName>
</protein>
<evidence type="ECO:0000313" key="9">
    <source>
        <dbReference type="EMBL" id="KNC27849.1"/>
    </source>
</evidence>
<dbReference type="GO" id="GO:0005789">
    <property type="term" value="C:endoplasmic reticulum membrane"/>
    <property type="evidence" value="ECO:0007669"/>
    <property type="project" value="UniProtKB-SubCell"/>
</dbReference>
<feature type="transmembrane region" description="Helical" evidence="8">
    <location>
        <begin position="95"/>
        <end position="117"/>
    </location>
</feature>
<organism evidence="9 10">
    <name type="scientific">Lucilia cuprina</name>
    <name type="common">Green bottle fly</name>
    <name type="synonym">Australian sheep blowfly</name>
    <dbReference type="NCBI Taxonomy" id="7375"/>
    <lineage>
        <taxon>Eukaryota</taxon>
        <taxon>Metazoa</taxon>
        <taxon>Ecdysozoa</taxon>
        <taxon>Arthropoda</taxon>
        <taxon>Hexapoda</taxon>
        <taxon>Insecta</taxon>
        <taxon>Pterygota</taxon>
        <taxon>Neoptera</taxon>
        <taxon>Endopterygota</taxon>
        <taxon>Diptera</taxon>
        <taxon>Brachycera</taxon>
        <taxon>Muscomorpha</taxon>
        <taxon>Oestroidea</taxon>
        <taxon>Calliphoridae</taxon>
        <taxon>Luciliinae</taxon>
        <taxon>Lucilia</taxon>
    </lineage>
</organism>
<dbReference type="STRING" id="7375.A0A0L0C8X5"/>
<evidence type="ECO:0000313" key="10">
    <source>
        <dbReference type="Proteomes" id="UP000037069"/>
    </source>
</evidence>
<dbReference type="Proteomes" id="UP000037069">
    <property type="component" value="Unassembled WGS sequence"/>
</dbReference>
<evidence type="ECO:0000256" key="4">
    <source>
        <dbReference type="ARBA" id="ARBA00022692"/>
    </source>
</evidence>
<evidence type="ECO:0000256" key="3">
    <source>
        <dbReference type="ARBA" id="ARBA00022502"/>
    </source>
</evidence>
<dbReference type="EMBL" id="JRES01000836">
    <property type="protein sequence ID" value="KNC27849.1"/>
    <property type="molecule type" value="Genomic_DNA"/>
</dbReference>
<evidence type="ECO:0000256" key="7">
    <source>
        <dbReference type="ARBA" id="ARBA00023136"/>
    </source>
</evidence>
<comment type="pathway">
    <text evidence="2">Glycolipid biosynthesis; glycosylphosphatidylinositol-anchor biosynthesis.</text>
</comment>
<keyword evidence="3" id="KW-0337">GPI-anchor biosynthesis</keyword>
<evidence type="ECO:0000256" key="1">
    <source>
        <dbReference type="ARBA" id="ARBA00004477"/>
    </source>
</evidence>
<evidence type="ECO:0000256" key="6">
    <source>
        <dbReference type="ARBA" id="ARBA00022989"/>
    </source>
</evidence>
<dbReference type="InterPro" id="IPR009580">
    <property type="entry name" value="GPI_biosynthesis_protein_Pig-F"/>
</dbReference>
<keyword evidence="4 8" id="KW-0812">Transmembrane</keyword>
<dbReference type="OrthoDB" id="17366at2759"/>
<evidence type="ECO:0000256" key="8">
    <source>
        <dbReference type="SAM" id="Phobius"/>
    </source>
</evidence>
<evidence type="ECO:0000256" key="5">
    <source>
        <dbReference type="ARBA" id="ARBA00022824"/>
    </source>
</evidence>
<keyword evidence="5" id="KW-0256">Endoplasmic reticulum</keyword>
<dbReference type="GO" id="GO:0006506">
    <property type="term" value="P:GPI anchor biosynthetic process"/>
    <property type="evidence" value="ECO:0007669"/>
    <property type="project" value="UniProtKB-UniPathway"/>
</dbReference>
<keyword evidence="6 8" id="KW-1133">Transmembrane helix</keyword>
<evidence type="ECO:0008006" key="11">
    <source>
        <dbReference type="Google" id="ProtNLM"/>
    </source>
</evidence>
<reference evidence="9 10" key="1">
    <citation type="journal article" date="2015" name="Nat. Commun.">
        <title>Lucilia cuprina genome unlocks parasitic fly biology to underpin future interventions.</title>
        <authorList>
            <person name="Anstead C.A."/>
            <person name="Korhonen P.K."/>
            <person name="Young N.D."/>
            <person name="Hall R.S."/>
            <person name="Jex A.R."/>
            <person name="Murali S.C."/>
            <person name="Hughes D.S."/>
            <person name="Lee S.F."/>
            <person name="Perry T."/>
            <person name="Stroehlein A.J."/>
            <person name="Ansell B.R."/>
            <person name="Breugelmans B."/>
            <person name="Hofmann A."/>
            <person name="Qu J."/>
            <person name="Dugan S."/>
            <person name="Lee S.L."/>
            <person name="Chao H."/>
            <person name="Dinh H."/>
            <person name="Han Y."/>
            <person name="Doddapaneni H.V."/>
            <person name="Worley K.C."/>
            <person name="Muzny D.M."/>
            <person name="Ioannidis P."/>
            <person name="Waterhouse R.M."/>
            <person name="Zdobnov E.M."/>
            <person name="James P.J."/>
            <person name="Bagnall N.H."/>
            <person name="Kotze A.C."/>
            <person name="Gibbs R.A."/>
            <person name="Richards S."/>
            <person name="Batterham P."/>
            <person name="Gasser R.B."/>
        </authorList>
    </citation>
    <scope>NUCLEOTIDE SEQUENCE [LARGE SCALE GENOMIC DNA]</scope>
    <source>
        <strain evidence="9 10">LS</strain>
        <tissue evidence="9">Full body</tissue>
    </source>
</reference>
<feature type="transmembrane region" description="Helical" evidence="8">
    <location>
        <begin position="207"/>
        <end position="226"/>
    </location>
</feature>
<sequence length="236" mass="26367">MVIKFDTQKTKHQLFHLSISLGVILICMTYMQYRRNWTHLGSFWDSLIIPIVFTGEMLKVILCCYYGRHDDPLLTQKQKQKKAAYFTPKDLASGLLLQFLCTLLYGFVCIILGAPVLQNYEQTFVLSLLLTLLSVSPTVFLLGGGGALQVCFCEKPDFLTKSEETALHLFKYNAIGGILGAWAGSIVSPLDWDREWQAYPIPNVVGALLGSALANIYGCSCVLYATGKAYMNKKRS</sequence>
<evidence type="ECO:0000256" key="2">
    <source>
        <dbReference type="ARBA" id="ARBA00004687"/>
    </source>
</evidence>
<comment type="caution">
    <text evidence="9">The sequence shown here is derived from an EMBL/GenBank/DDBJ whole genome shotgun (WGS) entry which is preliminary data.</text>
</comment>
<proteinExistence type="predicted"/>
<feature type="transmembrane region" description="Helical" evidence="8">
    <location>
        <begin position="123"/>
        <end position="148"/>
    </location>
</feature>
<feature type="transmembrane region" description="Helical" evidence="8">
    <location>
        <begin position="12"/>
        <end position="31"/>
    </location>
</feature>
<keyword evidence="7 8" id="KW-0472">Membrane</keyword>
<comment type="subcellular location">
    <subcellularLocation>
        <location evidence="1">Endoplasmic reticulum membrane</location>
        <topology evidence="1">Multi-pass membrane protein</topology>
    </subcellularLocation>
</comment>
<gene>
    <name evidence="9" type="ORF">FF38_03433</name>
</gene>
<dbReference type="Pfam" id="PF06699">
    <property type="entry name" value="PIG-F"/>
    <property type="match status" value="1"/>
</dbReference>